<dbReference type="PROSITE" id="PS51470">
    <property type="entry name" value="FG_GAP"/>
    <property type="match status" value="1"/>
</dbReference>
<evidence type="ECO:0000313" key="3">
    <source>
        <dbReference type="Ensembl" id="ENSPTXP00000012686.1"/>
    </source>
</evidence>
<evidence type="ECO:0000313" key="4">
    <source>
        <dbReference type="Proteomes" id="UP000472273"/>
    </source>
</evidence>
<dbReference type="Ensembl" id="ENSPTXT00000013092.1">
    <property type="protein sequence ID" value="ENSPTXP00000012686.1"/>
    <property type="gene ID" value="ENSPTXG00000008902.1"/>
</dbReference>
<proteinExistence type="predicted"/>
<reference evidence="3" key="2">
    <citation type="submission" date="2025-09" db="UniProtKB">
        <authorList>
            <consortium name="Ensembl"/>
        </authorList>
    </citation>
    <scope>IDENTIFICATION</scope>
</reference>
<evidence type="ECO:0000256" key="2">
    <source>
        <dbReference type="SAM" id="SignalP"/>
    </source>
</evidence>
<feature type="repeat" description="FG-GAP" evidence="1">
    <location>
        <begin position="24"/>
        <end position="84"/>
    </location>
</feature>
<reference evidence="3" key="1">
    <citation type="submission" date="2025-08" db="UniProtKB">
        <authorList>
            <consortium name="Ensembl"/>
        </authorList>
    </citation>
    <scope>IDENTIFICATION</scope>
</reference>
<dbReference type="PANTHER" id="PTHR23220:SF118">
    <property type="entry name" value="INTEGRIN ALPHA-X"/>
    <property type="match status" value="1"/>
</dbReference>
<dbReference type="InterPro" id="IPR028994">
    <property type="entry name" value="Integrin_alpha_N"/>
</dbReference>
<dbReference type="Proteomes" id="UP000472273">
    <property type="component" value="Unplaced"/>
</dbReference>
<accession>A0A670YVI2</accession>
<dbReference type="OMA" id="CHYMQSK"/>
<dbReference type="GO" id="GO:0033627">
    <property type="term" value="P:cell adhesion mediated by integrin"/>
    <property type="evidence" value="ECO:0007669"/>
    <property type="project" value="TreeGrafter"/>
</dbReference>
<dbReference type="PANTHER" id="PTHR23220">
    <property type="entry name" value="INTEGRIN ALPHA"/>
    <property type="match status" value="1"/>
</dbReference>
<dbReference type="GO" id="GO:0098609">
    <property type="term" value="P:cell-cell adhesion"/>
    <property type="evidence" value="ECO:0007669"/>
    <property type="project" value="TreeGrafter"/>
</dbReference>
<dbReference type="AlphaFoldDB" id="A0A670YVI2"/>
<dbReference type="GO" id="GO:0009897">
    <property type="term" value="C:external side of plasma membrane"/>
    <property type="evidence" value="ECO:0007669"/>
    <property type="project" value="TreeGrafter"/>
</dbReference>
<name>A0A670YVI2_PSETE</name>
<dbReference type="GeneTree" id="ENSGT00950000185169"/>
<evidence type="ECO:0000256" key="1">
    <source>
        <dbReference type="PROSITE-ProRule" id="PRU00803"/>
    </source>
</evidence>
<keyword evidence="2" id="KW-0732">Signal</keyword>
<feature type="chain" id="PRO_5025615624" evidence="2">
    <location>
        <begin position="23"/>
        <end position="94"/>
    </location>
</feature>
<dbReference type="GO" id="GO:0008305">
    <property type="term" value="C:integrin complex"/>
    <property type="evidence" value="ECO:0007669"/>
    <property type="project" value="TreeGrafter"/>
</dbReference>
<dbReference type="Gene3D" id="2.130.10.130">
    <property type="entry name" value="Integrin alpha, N-terminal"/>
    <property type="match status" value="1"/>
</dbReference>
<keyword evidence="4" id="KW-1185">Reference proteome</keyword>
<sequence length="94" mass="10068">MGKRLKKIFILFNPAVLTPCHGFSVDTEQPIIFRETVKSFGYSVAQFGSGTNAGVLVGAPLQQGVVNETGKIYKCQVTASKSGGCQELILQSKC</sequence>
<protein>
    <submittedName>
        <fullName evidence="3">Uncharacterized protein</fullName>
    </submittedName>
</protein>
<dbReference type="GO" id="GO:0007229">
    <property type="term" value="P:integrin-mediated signaling pathway"/>
    <property type="evidence" value="ECO:0007669"/>
    <property type="project" value="TreeGrafter"/>
</dbReference>
<dbReference type="GO" id="GO:0005178">
    <property type="term" value="F:integrin binding"/>
    <property type="evidence" value="ECO:0007669"/>
    <property type="project" value="TreeGrafter"/>
</dbReference>
<feature type="signal peptide" evidence="2">
    <location>
        <begin position="1"/>
        <end position="22"/>
    </location>
</feature>
<dbReference type="InterPro" id="IPR013519">
    <property type="entry name" value="Int_alpha_beta-p"/>
</dbReference>
<dbReference type="GO" id="GO:0007160">
    <property type="term" value="P:cell-matrix adhesion"/>
    <property type="evidence" value="ECO:0007669"/>
    <property type="project" value="TreeGrafter"/>
</dbReference>
<organism evidence="3 4">
    <name type="scientific">Pseudonaja textilis</name>
    <name type="common">Eastern brown snake</name>
    <dbReference type="NCBI Taxonomy" id="8673"/>
    <lineage>
        <taxon>Eukaryota</taxon>
        <taxon>Metazoa</taxon>
        <taxon>Chordata</taxon>
        <taxon>Craniata</taxon>
        <taxon>Vertebrata</taxon>
        <taxon>Euteleostomi</taxon>
        <taxon>Lepidosauria</taxon>
        <taxon>Squamata</taxon>
        <taxon>Bifurcata</taxon>
        <taxon>Unidentata</taxon>
        <taxon>Episquamata</taxon>
        <taxon>Toxicofera</taxon>
        <taxon>Serpentes</taxon>
        <taxon>Colubroidea</taxon>
        <taxon>Elapidae</taxon>
        <taxon>Hydrophiinae</taxon>
        <taxon>Pseudonaja</taxon>
    </lineage>
</organism>